<comment type="caution">
    <text evidence="2">The sequence shown here is derived from an EMBL/GenBank/DDBJ whole genome shotgun (WGS) entry which is preliminary data.</text>
</comment>
<evidence type="ECO:0008006" key="4">
    <source>
        <dbReference type="Google" id="ProtNLM"/>
    </source>
</evidence>
<keyword evidence="3" id="KW-1185">Reference proteome</keyword>
<dbReference type="Proteomes" id="UP000606274">
    <property type="component" value="Unassembled WGS sequence"/>
</dbReference>
<protein>
    <recommendedName>
        <fullName evidence="4">Coiled-coil domain-containing protein 152</fullName>
    </recommendedName>
</protein>
<name>A0A8T0AYJ5_SILME</name>
<dbReference type="EMBL" id="JABFDY010000015">
    <property type="protein sequence ID" value="KAF7696952.1"/>
    <property type="molecule type" value="Genomic_DNA"/>
</dbReference>
<accession>A0A8T0AYJ5</accession>
<evidence type="ECO:0000313" key="2">
    <source>
        <dbReference type="EMBL" id="KAF7696952.1"/>
    </source>
</evidence>
<keyword evidence="1" id="KW-0175">Coiled coil</keyword>
<proteinExistence type="predicted"/>
<reference evidence="2" key="1">
    <citation type="submission" date="2020-08" db="EMBL/GenBank/DDBJ databases">
        <title>Chromosome-level assembly of Southern catfish (Silurus meridionalis) provides insights into visual adaptation to the nocturnal and benthic lifestyles.</title>
        <authorList>
            <person name="Zhang Y."/>
            <person name="Wang D."/>
            <person name="Peng Z."/>
        </authorList>
    </citation>
    <scope>NUCLEOTIDE SEQUENCE</scope>
    <source>
        <strain evidence="2">SWU-2019-XX</strain>
        <tissue evidence="2">Muscle</tissue>
    </source>
</reference>
<dbReference type="PANTHER" id="PTHR35253:SF1">
    <property type="entry name" value="COILED-COIL DOMAIN-CONTAINING PROTEIN 152"/>
    <property type="match status" value="1"/>
</dbReference>
<dbReference type="PANTHER" id="PTHR35253">
    <property type="entry name" value="COILED-COIL DOMAIN-CONTAINING PROTEIN 152"/>
    <property type="match status" value="1"/>
</dbReference>
<dbReference type="AlphaFoldDB" id="A0A8T0AYJ5"/>
<gene>
    <name evidence="2" type="ORF">HF521_005370</name>
</gene>
<feature type="coiled-coil region" evidence="1">
    <location>
        <begin position="7"/>
        <end position="55"/>
    </location>
</feature>
<dbReference type="InterPro" id="IPR038827">
    <property type="entry name" value="CCDC152"/>
</dbReference>
<sequence>MKKTVNLDKLIQDFSLLEQTITELRGKNNILQIKLDEANRLLKLLQSKEKLLCEEKNGLLGSIKCLQHNMEQQCNLRGENEKLKNVIIELEKQNEGQVEENRTCVQRMQCEMRALQEQHQREMEDFAADTKRKLESKDAEIKEILDREQSAIKAMRQEMKDQEKEKQSEVIKLQMEFGAKLARAQSMLVKSQLQPQASGIISPNIYKRKLQFLQEEKNKEIDALRHKVKELEQQNLCTFSEPRLKRKKI</sequence>
<organism evidence="2 3">
    <name type="scientific">Silurus meridionalis</name>
    <name type="common">Southern catfish</name>
    <name type="synonym">Silurus soldatovi meridionalis</name>
    <dbReference type="NCBI Taxonomy" id="175797"/>
    <lineage>
        <taxon>Eukaryota</taxon>
        <taxon>Metazoa</taxon>
        <taxon>Chordata</taxon>
        <taxon>Craniata</taxon>
        <taxon>Vertebrata</taxon>
        <taxon>Euteleostomi</taxon>
        <taxon>Actinopterygii</taxon>
        <taxon>Neopterygii</taxon>
        <taxon>Teleostei</taxon>
        <taxon>Ostariophysi</taxon>
        <taxon>Siluriformes</taxon>
        <taxon>Siluridae</taxon>
        <taxon>Silurus</taxon>
    </lineage>
</organism>
<evidence type="ECO:0000256" key="1">
    <source>
        <dbReference type="SAM" id="Coils"/>
    </source>
</evidence>
<feature type="coiled-coil region" evidence="1">
    <location>
        <begin position="80"/>
        <end position="176"/>
    </location>
</feature>
<evidence type="ECO:0000313" key="3">
    <source>
        <dbReference type="Proteomes" id="UP000606274"/>
    </source>
</evidence>